<feature type="region of interest" description="Disordered" evidence="2">
    <location>
        <begin position="173"/>
        <end position="204"/>
    </location>
</feature>
<sequence>MLQEELACVQADLNTTMVDLETEERIKNALEDEVVQLFDANTAYTLEKAELEVQVKELNADFFDLGDLLMQAIKENKEKQPEQKLEDAVTGLDDFLQKQYEDRIDHLEALIFELGDDLDKQKAAEKKALTEMKKEAYDNGMAMEKLKKENKDLKVAITKFKEEAFEEDRKQITEEIEGSEEQTPKKQSSTTGETKPKPMVKPAGKNLMLDIKNKLRNKGYEVQDTGKSLQAKKPGNRHIEVKPAELPGSFKYIICGQTCYEFDQAIKASTYGAKAIAPKLDAEAIS</sequence>
<keyword evidence="4" id="KW-1185">Reference proteome</keyword>
<evidence type="ECO:0008006" key="5">
    <source>
        <dbReference type="Google" id="ProtNLM"/>
    </source>
</evidence>
<protein>
    <recommendedName>
        <fullName evidence="5">SPOR domain-containing protein</fullName>
    </recommendedName>
</protein>
<evidence type="ECO:0000256" key="1">
    <source>
        <dbReference type="SAM" id="Coils"/>
    </source>
</evidence>
<evidence type="ECO:0000256" key="2">
    <source>
        <dbReference type="SAM" id="MobiDB-lite"/>
    </source>
</evidence>
<reference evidence="3 4" key="1">
    <citation type="journal article" date="2020" name="mSystems">
        <title>Defining Genomic and Predicted Metabolic Features of the Acetobacterium Genus.</title>
        <authorList>
            <person name="Ross D.E."/>
            <person name="Marshall C.W."/>
            <person name="Gulliver D."/>
            <person name="May H.D."/>
            <person name="Norman R.S."/>
        </authorList>
    </citation>
    <scope>NUCLEOTIDE SEQUENCE [LARGE SCALE GENOMIC DNA]</scope>
    <source>
        <strain evidence="3 4">DSM 4132</strain>
    </source>
</reference>
<proteinExistence type="predicted"/>
<dbReference type="RefSeq" id="WP_186895351.1">
    <property type="nucleotide sequence ID" value="NZ_WJBE01000024.1"/>
</dbReference>
<name>A0ABR6Z187_9FIRM</name>
<dbReference type="EMBL" id="WJBE01000024">
    <property type="protein sequence ID" value="MBC3901283.1"/>
    <property type="molecule type" value="Genomic_DNA"/>
</dbReference>
<evidence type="ECO:0000313" key="4">
    <source>
        <dbReference type="Proteomes" id="UP000622405"/>
    </source>
</evidence>
<dbReference type="Proteomes" id="UP000622405">
    <property type="component" value="Unassembled WGS sequence"/>
</dbReference>
<keyword evidence="1" id="KW-0175">Coiled coil</keyword>
<feature type="coiled-coil region" evidence="1">
    <location>
        <begin position="20"/>
        <end position="61"/>
    </location>
</feature>
<evidence type="ECO:0000313" key="3">
    <source>
        <dbReference type="EMBL" id="MBC3901283.1"/>
    </source>
</evidence>
<organism evidence="3 4">
    <name type="scientific">Acetobacterium malicum</name>
    <dbReference type="NCBI Taxonomy" id="52692"/>
    <lineage>
        <taxon>Bacteria</taxon>
        <taxon>Bacillati</taxon>
        <taxon>Bacillota</taxon>
        <taxon>Clostridia</taxon>
        <taxon>Eubacteriales</taxon>
        <taxon>Eubacteriaceae</taxon>
        <taxon>Acetobacterium</taxon>
    </lineage>
</organism>
<gene>
    <name evidence="3" type="ORF">GH811_16860</name>
</gene>
<accession>A0ABR6Z187</accession>
<comment type="caution">
    <text evidence="3">The sequence shown here is derived from an EMBL/GenBank/DDBJ whole genome shotgun (WGS) entry which is preliminary data.</text>
</comment>